<protein>
    <submittedName>
        <fullName evidence="3">Extracellular solute-binding protein</fullName>
    </submittedName>
</protein>
<gene>
    <name evidence="3" type="ORF">FF124_12200</name>
</gene>
<name>A0A5C4JSD1_9HYPH</name>
<proteinExistence type="predicted"/>
<dbReference type="SUPFAM" id="SSF53850">
    <property type="entry name" value="Periplasmic binding protein-like II"/>
    <property type="match status" value="1"/>
</dbReference>
<reference evidence="3 4" key="2">
    <citation type="submission" date="2019-06" db="EMBL/GenBank/DDBJ databases">
        <title>Martelella lutilitoris sp. nov., isolated from a tidal mudflat.</title>
        <authorList>
            <person name="Kim Y.-J."/>
        </authorList>
    </citation>
    <scope>NUCLEOTIDE SEQUENCE [LARGE SCALE GENOMIC DNA]</scope>
    <source>
        <strain evidence="3 4">GH2-6</strain>
    </source>
</reference>
<feature type="chain" id="PRO_5022963831" evidence="2">
    <location>
        <begin position="22"/>
        <end position="368"/>
    </location>
</feature>
<evidence type="ECO:0000313" key="3">
    <source>
        <dbReference type="EMBL" id="TNB47609.1"/>
    </source>
</evidence>
<sequence length="368" mass="39889">MLKTLIFSTTALAFGASAAFAADITAMSWDDIVAKAKHEGEVNWYVWYFQDDFRKVVAPFEEKYGIKVNIPAGGTASGNADKLLAASGSDTGDIDVFAWGYGDMSTLDFAKLFTPLSMLPEDAGRINTVNNIDGGDYVYAYWGNQTGIAYDPAKVDENALPQTPEDFSAFWEDNPGKFGFNYENGGSGPSFYSNILRVLSGLDFNDGDDSAARIEALQPGFTFFNDYAGDYVITTSNADSIIRMSDGELFMAPVWEDHLASLQKSGEARKDLKLYIPEMGMNGGGNGVAIPQNAPHPAAAALLIDWLTSPETQTTFNATFGTAPMNANADDSNALISNDQRQYSVPSAAQPFKKAMEEAFVDNVILER</sequence>
<dbReference type="Pfam" id="PF13416">
    <property type="entry name" value="SBP_bac_8"/>
    <property type="match status" value="1"/>
</dbReference>
<dbReference type="OrthoDB" id="3239593at2"/>
<dbReference type="AlphaFoldDB" id="A0A5C4JSD1"/>
<keyword evidence="2" id="KW-0732">Signal</keyword>
<dbReference type="EMBL" id="VCLB01000006">
    <property type="protein sequence ID" value="TNB47609.1"/>
    <property type="molecule type" value="Genomic_DNA"/>
</dbReference>
<evidence type="ECO:0000256" key="1">
    <source>
        <dbReference type="ARBA" id="ARBA00022764"/>
    </source>
</evidence>
<accession>A0A5C4JSD1</accession>
<dbReference type="Proteomes" id="UP000307874">
    <property type="component" value="Unassembled WGS sequence"/>
</dbReference>
<evidence type="ECO:0000256" key="2">
    <source>
        <dbReference type="SAM" id="SignalP"/>
    </source>
</evidence>
<keyword evidence="1" id="KW-0574">Periplasm</keyword>
<dbReference type="InterPro" id="IPR006059">
    <property type="entry name" value="SBP"/>
</dbReference>
<keyword evidence="4" id="KW-1185">Reference proteome</keyword>
<organism evidence="3 4">
    <name type="scientific">Martelella lutilitoris</name>
    <dbReference type="NCBI Taxonomy" id="2583532"/>
    <lineage>
        <taxon>Bacteria</taxon>
        <taxon>Pseudomonadati</taxon>
        <taxon>Pseudomonadota</taxon>
        <taxon>Alphaproteobacteria</taxon>
        <taxon>Hyphomicrobiales</taxon>
        <taxon>Aurantimonadaceae</taxon>
        <taxon>Martelella</taxon>
    </lineage>
</organism>
<dbReference type="PANTHER" id="PTHR42779">
    <property type="entry name" value="PROTEIN YNJB"/>
    <property type="match status" value="1"/>
</dbReference>
<dbReference type="PANTHER" id="PTHR42779:SF1">
    <property type="entry name" value="PROTEIN YNJB"/>
    <property type="match status" value="1"/>
</dbReference>
<comment type="caution">
    <text evidence="3">The sequence shown here is derived from an EMBL/GenBank/DDBJ whole genome shotgun (WGS) entry which is preliminary data.</text>
</comment>
<feature type="signal peptide" evidence="2">
    <location>
        <begin position="1"/>
        <end position="21"/>
    </location>
</feature>
<evidence type="ECO:0000313" key="4">
    <source>
        <dbReference type="Proteomes" id="UP000307874"/>
    </source>
</evidence>
<dbReference type="RefSeq" id="WP_138748770.1">
    <property type="nucleotide sequence ID" value="NZ_VCLB01000006.1"/>
</dbReference>
<dbReference type="Gene3D" id="3.40.190.10">
    <property type="entry name" value="Periplasmic binding protein-like II"/>
    <property type="match status" value="2"/>
</dbReference>
<reference evidence="3 4" key="1">
    <citation type="submission" date="2019-05" db="EMBL/GenBank/DDBJ databases">
        <authorList>
            <person name="Lee S.D."/>
        </authorList>
    </citation>
    <scope>NUCLEOTIDE SEQUENCE [LARGE SCALE GENOMIC DNA]</scope>
    <source>
        <strain evidence="3 4">GH2-6</strain>
    </source>
</reference>